<dbReference type="InterPro" id="IPR020846">
    <property type="entry name" value="MFS_dom"/>
</dbReference>
<evidence type="ECO:0000256" key="2">
    <source>
        <dbReference type="ARBA" id="ARBA00022475"/>
    </source>
</evidence>
<keyword evidence="3 6" id="KW-0812">Transmembrane</keyword>
<dbReference type="PANTHER" id="PTHR43124:SF5">
    <property type="entry name" value="PURINE RIBONUCLEOSIDE EFFLUX PUMP NEPI"/>
    <property type="match status" value="1"/>
</dbReference>
<dbReference type="Pfam" id="PF07690">
    <property type="entry name" value="MFS_1"/>
    <property type="match status" value="1"/>
</dbReference>
<dbReference type="RefSeq" id="WP_158039943.1">
    <property type="nucleotide sequence ID" value="NZ_JACCFV010000001.1"/>
</dbReference>
<feature type="transmembrane region" description="Helical" evidence="6">
    <location>
        <begin position="294"/>
        <end position="314"/>
    </location>
</feature>
<feature type="domain" description="Major facilitator superfamily (MFS) profile" evidence="7">
    <location>
        <begin position="32"/>
        <end position="407"/>
    </location>
</feature>
<name>A0A7J5BZV3_9MICO</name>
<dbReference type="PANTHER" id="PTHR43124">
    <property type="entry name" value="PURINE EFFLUX PUMP PBUE"/>
    <property type="match status" value="1"/>
</dbReference>
<feature type="transmembrane region" description="Helical" evidence="6">
    <location>
        <begin position="99"/>
        <end position="117"/>
    </location>
</feature>
<feature type="transmembrane region" description="Helical" evidence="6">
    <location>
        <begin position="228"/>
        <end position="251"/>
    </location>
</feature>
<keyword evidence="4 6" id="KW-1133">Transmembrane helix</keyword>
<comment type="subcellular location">
    <subcellularLocation>
        <location evidence="1">Cell membrane</location>
        <topology evidence="1">Multi-pass membrane protein</topology>
    </subcellularLocation>
</comment>
<keyword evidence="2" id="KW-1003">Cell membrane</keyword>
<dbReference type="SUPFAM" id="SSF103473">
    <property type="entry name" value="MFS general substrate transporter"/>
    <property type="match status" value="1"/>
</dbReference>
<dbReference type="InterPro" id="IPR050189">
    <property type="entry name" value="MFS_Efflux_Transporters"/>
</dbReference>
<dbReference type="OrthoDB" id="9814237at2"/>
<keyword evidence="9" id="KW-1185">Reference proteome</keyword>
<dbReference type="InterPro" id="IPR036259">
    <property type="entry name" value="MFS_trans_sf"/>
</dbReference>
<evidence type="ECO:0000256" key="5">
    <source>
        <dbReference type="ARBA" id="ARBA00023136"/>
    </source>
</evidence>
<dbReference type="GO" id="GO:0022857">
    <property type="term" value="F:transmembrane transporter activity"/>
    <property type="evidence" value="ECO:0007669"/>
    <property type="project" value="InterPro"/>
</dbReference>
<accession>A0A7J5BZV3</accession>
<organism evidence="8 9">
    <name type="scientific">Pseudoclavibacter chungangensis</name>
    <dbReference type="NCBI Taxonomy" id="587635"/>
    <lineage>
        <taxon>Bacteria</taxon>
        <taxon>Bacillati</taxon>
        <taxon>Actinomycetota</taxon>
        <taxon>Actinomycetes</taxon>
        <taxon>Micrococcales</taxon>
        <taxon>Microbacteriaceae</taxon>
        <taxon>Pseudoclavibacter</taxon>
    </lineage>
</organism>
<feature type="transmembrane region" description="Helical" evidence="6">
    <location>
        <begin position="382"/>
        <end position="402"/>
    </location>
</feature>
<feature type="transmembrane region" description="Helical" evidence="6">
    <location>
        <begin position="188"/>
        <end position="207"/>
    </location>
</feature>
<comment type="caution">
    <text evidence="8">The sequence shown here is derived from an EMBL/GenBank/DDBJ whole genome shotgun (WGS) entry which is preliminary data.</text>
</comment>
<reference evidence="8 9" key="1">
    <citation type="submission" date="2019-09" db="EMBL/GenBank/DDBJ databases">
        <title>Phylogeny of genus Pseudoclavibacter and closely related genus.</title>
        <authorList>
            <person name="Li Y."/>
        </authorList>
    </citation>
    <scope>NUCLEOTIDE SEQUENCE [LARGE SCALE GENOMIC DNA]</scope>
    <source>
        <strain evidence="8 9">DSM 23821</strain>
    </source>
</reference>
<feature type="transmembrane region" description="Helical" evidence="6">
    <location>
        <begin position="320"/>
        <end position="342"/>
    </location>
</feature>
<evidence type="ECO:0000313" key="8">
    <source>
        <dbReference type="EMBL" id="KAB1659443.1"/>
    </source>
</evidence>
<dbReference type="PROSITE" id="PS50850">
    <property type="entry name" value="MFS"/>
    <property type="match status" value="1"/>
</dbReference>
<dbReference type="EMBL" id="WBJZ01000006">
    <property type="protein sequence ID" value="KAB1659443.1"/>
    <property type="molecule type" value="Genomic_DNA"/>
</dbReference>
<feature type="transmembrane region" description="Helical" evidence="6">
    <location>
        <begin position="354"/>
        <end position="376"/>
    </location>
</feature>
<protein>
    <submittedName>
        <fullName evidence="8">MFS transporter</fullName>
    </submittedName>
</protein>
<dbReference type="AlphaFoldDB" id="A0A7J5BZV3"/>
<feature type="transmembrane region" description="Helical" evidence="6">
    <location>
        <begin position="70"/>
        <end position="92"/>
    </location>
</feature>
<gene>
    <name evidence="8" type="ORF">F8O01_05815</name>
</gene>
<feature type="transmembrane region" description="Helical" evidence="6">
    <location>
        <begin position="29"/>
        <end position="50"/>
    </location>
</feature>
<evidence type="ECO:0000259" key="7">
    <source>
        <dbReference type="PROSITE" id="PS50850"/>
    </source>
</evidence>
<dbReference type="Proteomes" id="UP000467240">
    <property type="component" value="Unassembled WGS sequence"/>
</dbReference>
<dbReference type="Gene3D" id="1.20.1250.20">
    <property type="entry name" value="MFS general substrate transporter like domains"/>
    <property type="match status" value="2"/>
</dbReference>
<dbReference type="InterPro" id="IPR011701">
    <property type="entry name" value="MFS"/>
</dbReference>
<evidence type="ECO:0000256" key="1">
    <source>
        <dbReference type="ARBA" id="ARBA00004651"/>
    </source>
</evidence>
<sequence length="423" mass="42716">MSSKTDSVPVVHAASHDAPTARSHRAGGLAWPGLIVMMATSFALVTAEFLPSGILTPMAESLGVTPGQAGQTVTVTAIVGFVVAPTIASLVPRLDRRTLLVWLAVIAAISNLGVALAPNLPVMLASRVLLGAALSGFWAMTLTIAATLASPERLGRAMSIVTLGTSVATVAGVPIAVVISTFADWRVVFFGAAAVTLVVAVALRFVLPPVPAAAGTGMRQLFETLRRPGIGLGLTGHVLTVLGQLAAYTFLRVALERVDGLDAAGVAVLLVVYGVGGFAGNLLIGALVDRHLRVLAFGVPAALALAILAVGLLAGTLPAVIAGVLVWGMGFGGWLVVVNTWLGHVVPDRLEAGGGLVVAGFQLAITLGAAVGGILIDIAGVPVTFTIAAIVLALGSVLFGLANRRVGLTDDAKPLDAPGTRAA</sequence>
<dbReference type="GO" id="GO:0005886">
    <property type="term" value="C:plasma membrane"/>
    <property type="evidence" value="ECO:0007669"/>
    <property type="project" value="UniProtKB-SubCell"/>
</dbReference>
<evidence type="ECO:0000256" key="4">
    <source>
        <dbReference type="ARBA" id="ARBA00022989"/>
    </source>
</evidence>
<feature type="transmembrane region" description="Helical" evidence="6">
    <location>
        <begin position="160"/>
        <end position="182"/>
    </location>
</feature>
<evidence type="ECO:0000313" key="9">
    <source>
        <dbReference type="Proteomes" id="UP000467240"/>
    </source>
</evidence>
<proteinExistence type="predicted"/>
<evidence type="ECO:0000256" key="3">
    <source>
        <dbReference type="ARBA" id="ARBA00022692"/>
    </source>
</evidence>
<feature type="transmembrane region" description="Helical" evidence="6">
    <location>
        <begin position="129"/>
        <end position="148"/>
    </location>
</feature>
<evidence type="ECO:0000256" key="6">
    <source>
        <dbReference type="SAM" id="Phobius"/>
    </source>
</evidence>
<dbReference type="CDD" id="cd17324">
    <property type="entry name" value="MFS_NepI_like"/>
    <property type="match status" value="1"/>
</dbReference>
<keyword evidence="5 6" id="KW-0472">Membrane</keyword>
<feature type="transmembrane region" description="Helical" evidence="6">
    <location>
        <begin position="263"/>
        <end position="287"/>
    </location>
</feature>